<dbReference type="CDD" id="cd00201">
    <property type="entry name" value="WW"/>
    <property type="match status" value="1"/>
</dbReference>
<dbReference type="Gene3D" id="2.20.70.10">
    <property type="match status" value="2"/>
</dbReference>
<comment type="caution">
    <text evidence="3">The sequence shown here is derived from an EMBL/GenBank/DDBJ whole genome shotgun (WGS) entry which is preliminary data.</text>
</comment>
<organism evidence="3 4">
    <name type="scientific">Phytophthora palmivora</name>
    <dbReference type="NCBI Taxonomy" id="4796"/>
    <lineage>
        <taxon>Eukaryota</taxon>
        <taxon>Sar</taxon>
        <taxon>Stramenopiles</taxon>
        <taxon>Oomycota</taxon>
        <taxon>Peronosporomycetes</taxon>
        <taxon>Peronosporales</taxon>
        <taxon>Peronosporaceae</taxon>
        <taxon>Phytophthora</taxon>
    </lineage>
</organism>
<dbReference type="InterPro" id="IPR001202">
    <property type="entry name" value="WW_dom"/>
</dbReference>
<dbReference type="PROSITE" id="PS50020">
    <property type="entry name" value="WW_DOMAIN_2"/>
    <property type="match status" value="2"/>
</dbReference>
<evidence type="ECO:0000259" key="2">
    <source>
        <dbReference type="PROSITE" id="PS50020"/>
    </source>
</evidence>
<gene>
    <name evidence="3" type="ORF">PHPALM_17465</name>
</gene>
<feature type="region of interest" description="Disordered" evidence="1">
    <location>
        <begin position="161"/>
        <end position="187"/>
    </location>
</feature>
<reference evidence="3 4" key="1">
    <citation type="journal article" date="2017" name="Genome Biol. Evol.">
        <title>Phytophthora megakarya and P. palmivora, closely related causal agents of cacao black pod rot, underwent increases in genome sizes and gene numbers by different mechanisms.</title>
        <authorList>
            <person name="Ali S.S."/>
            <person name="Shao J."/>
            <person name="Lary D.J."/>
            <person name="Kronmiller B."/>
            <person name="Shen D."/>
            <person name="Strem M.D."/>
            <person name="Amoako-Attah I."/>
            <person name="Akrofi A.Y."/>
            <person name="Begoude B.A."/>
            <person name="Ten Hoopen G.M."/>
            <person name="Coulibaly K."/>
            <person name="Kebe B.I."/>
            <person name="Melnick R.L."/>
            <person name="Guiltinan M.J."/>
            <person name="Tyler B.M."/>
            <person name="Meinhardt L.W."/>
            <person name="Bailey B.A."/>
        </authorList>
    </citation>
    <scope>NUCLEOTIDE SEQUENCE [LARGE SCALE GENOMIC DNA]</scope>
    <source>
        <strain evidence="4">sbr112.9</strain>
    </source>
</reference>
<dbReference type="AlphaFoldDB" id="A0A2P4XM93"/>
<dbReference type="EMBL" id="NCKW01009564">
    <property type="protein sequence ID" value="POM66644.1"/>
    <property type="molecule type" value="Genomic_DNA"/>
</dbReference>
<dbReference type="Proteomes" id="UP000237271">
    <property type="component" value="Unassembled WGS sequence"/>
</dbReference>
<dbReference type="OrthoDB" id="429067at2759"/>
<sequence length="261" mass="30169">MEEKAATWDENPQEFKVSNDWVECVTDNGDIYFTNVVNGETSWTKPEFEQNQAIWTGDDNTRELSMHEENTEETELLVKSAIIEAGEVAQWMELYDSDQQAVYYFSPKSGEVRLESPQEEIVLVRQCNSDAVLSSIVSLQSAARSQQTRARVAAIRQQKLKERQLEDDSTSSHHQYELNGESGAEASQLDSDSQWVEVYDPATQQQYYYSPRTSETSWDRPEAFKIAAWLLRFQFSLFLGVDLRENEFMTFELNFHYATSM</sequence>
<dbReference type="InterPro" id="IPR036020">
    <property type="entry name" value="WW_dom_sf"/>
</dbReference>
<dbReference type="SMART" id="SM00456">
    <property type="entry name" value="WW"/>
    <property type="match status" value="3"/>
</dbReference>
<dbReference type="PROSITE" id="PS01159">
    <property type="entry name" value="WW_DOMAIN_1"/>
    <property type="match status" value="2"/>
</dbReference>
<dbReference type="SUPFAM" id="SSF51045">
    <property type="entry name" value="WW domain"/>
    <property type="match status" value="2"/>
</dbReference>
<feature type="domain" description="WW" evidence="2">
    <location>
        <begin position="15"/>
        <end position="48"/>
    </location>
</feature>
<feature type="domain" description="WW" evidence="2">
    <location>
        <begin position="189"/>
        <end position="223"/>
    </location>
</feature>
<evidence type="ECO:0000313" key="4">
    <source>
        <dbReference type="Proteomes" id="UP000237271"/>
    </source>
</evidence>
<feature type="compositionally biased region" description="Basic and acidic residues" evidence="1">
    <location>
        <begin position="161"/>
        <end position="176"/>
    </location>
</feature>
<keyword evidence="4" id="KW-1185">Reference proteome</keyword>
<protein>
    <recommendedName>
        <fullName evidence="2">WW domain-containing protein</fullName>
    </recommendedName>
</protein>
<accession>A0A2P4XM93</accession>
<evidence type="ECO:0000313" key="3">
    <source>
        <dbReference type="EMBL" id="POM66644.1"/>
    </source>
</evidence>
<name>A0A2P4XM93_9STRA</name>
<proteinExistence type="predicted"/>
<evidence type="ECO:0000256" key="1">
    <source>
        <dbReference type="SAM" id="MobiDB-lite"/>
    </source>
</evidence>
<dbReference type="Pfam" id="PF00397">
    <property type="entry name" value="WW"/>
    <property type="match status" value="1"/>
</dbReference>